<dbReference type="PANTHER" id="PTHR35174">
    <property type="entry name" value="BLL7171 PROTEIN-RELATED"/>
    <property type="match status" value="1"/>
</dbReference>
<dbReference type="SUPFAM" id="SSF54909">
    <property type="entry name" value="Dimeric alpha+beta barrel"/>
    <property type="match status" value="1"/>
</dbReference>
<dbReference type="InterPro" id="IPR011008">
    <property type="entry name" value="Dimeric_a/b-barrel"/>
</dbReference>
<reference evidence="3 4" key="1">
    <citation type="journal article" date="2013" name="ISME J.">
        <title>A metabolic model for members of the genus Tetrasphaera involved in enhanced biological phosphorus removal.</title>
        <authorList>
            <person name="Kristiansen R."/>
            <person name="Nguyen H.T.T."/>
            <person name="Saunders A.M."/>
            <person name="Nielsen J.L."/>
            <person name="Wimmer R."/>
            <person name="Le V.Q."/>
            <person name="McIlroy S.J."/>
            <person name="Petrovski S."/>
            <person name="Seviour R.J."/>
            <person name="Calteau A."/>
            <person name="Nielsen K.L."/>
            <person name="Nielsen P.H."/>
        </authorList>
    </citation>
    <scope>NUCLEOTIDE SEQUENCE [LARGE SCALE GENOMIC DNA]</scope>
    <source>
        <strain evidence="3 4">Ben110</strain>
    </source>
</reference>
<dbReference type="Gene3D" id="3.30.70.1060">
    <property type="entry name" value="Dimeric alpha+beta barrel"/>
    <property type="match status" value="1"/>
</dbReference>
<dbReference type="Pfam" id="PF03795">
    <property type="entry name" value="YCII"/>
    <property type="match status" value="1"/>
</dbReference>
<name>W6K0E3_9MICO</name>
<keyword evidence="4" id="KW-1185">Reference proteome</keyword>
<gene>
    <name evidence="3" type="ORF">BN11_660011</name>
</gene>
<dbReference type="InterPro" id="IPR005545">
    <property type="entry name" value="YCII"/>
</dbReference>
<evidence type="ECO:0000259" key="2">
    <source>
        <dbReference type="Pfam" id="PF03795"/>
    </source>
</evidence>
<evidence type="ECO:0000313" key="3">
    <source>
        <dbReference type="EMBL" id="CCH75373.1"/>
    </source>
</evidence>
<protein>
    <recommendedName>
        <fullName evidence="2">YCII-related domain-containing protein</fullName>
    </recommendedName>
</protein>
<comment type="caution">
    <text evidence="3">The sequence shown here is derived from an EMBL/GenBank/DDBJ whole genome shotgun (WGS) entry which is preliminary data.</text>
</comment>
<sequence>MTTMPRYLLSVFGPAARTDYGPYPSKEDMLQAFADTGAFNDRLQREGYFVFADGLEPATTATTVDGQGESPVLTDGPYLETKEHIGGFWVIEAPDLDVALALAADGSKACRGVIEVRPFQTAESVAALLDS</sequence>
<evidence type="ECO:0000313" key="4">
    <source>
        <dbReference type="Proteomes" id="UP000035763"/>
    </source>
</evidence>
<dbReference type="EMBL" id="CAJA01000492">
    <property type="protein sequence ID" value="CCH75373.1"/>
    <property type="molecule type" value="Genomic_DNA"/>
</dbReference>
<organism evidence="3 4">
    <name type="scientific">Nostocoides australiense Ben110</name>
    <dbReference type="NCBI Taxonomy" id="1193182"/>
    <lineage>
        <taxon>Bacteria</taxon>
        <taxon>Bacillati</taxon>
        <taxon>Actinomycetota</taxon>
        <taxon>Actinomycetes</taxon>
        <taxon>Micrococcales</taxon>
        <taxon>Intrasporangiaceae</taxon>
        <taxon>Nostocoides</taxon>
    </lineage>
</organism>
<feature type="domain" description="YCII-related" evidence="2">
    <location>
        <begin position="29"/>
        <end position="118"/>
    </location>
</feature>
<evidence type="ECO:0000256" key="1">
    <source>
        <dbReference type="ARBA" id="ARBA00007689"/>
    </source>
</evidence>
<comment type="similarity">
    <text evidence="1">Belongs to the YciI family.</text>
</comment>
<accession>W6K0E3</accession>
<dbReference type="AlphaFoldDB" id="W6K0E3"/>
<dbReference type="PANTHER" id="PTHR35174:SF3">
    <property type="entry name" value="BLL7171 PROTEIN"/>
    <property type="match status" value="1"/>
</dbReference>
<dbReference type="STRING" id="1193182.BN11_660011"/>
<dbReference type="Proteomes" id="UP000035763">
    <property type="component" value="Unassembled WGS sequence"/>
</dbReference>
<proteinExistence type="inferred from homology"/>